<dbReference type="CDD" id="cd15830">
    <property type="entry name" value="BamD"/>
    <property type="match status" value="1"/>
</dbReference>
<gene>
    <name evidence="4" type="primary">bamD</name>
    <name evidence="7" type="ORF">DD728_07950</name>
    <name evidence="8" type="ORF">HY36_01660</name>
</gene>
<protein>
    <recommendedName>
        <fullName evidence="4">Outer membrane protein assembly factor BamD</fullName>
    </recommendedName>
</protein>
<dbReference type="InterPro" id="IPR017689">
    <property type="entry name" value="BamD"/>
</dbReference>
<dbReference type="RefSeq" id="WP_035547350.1">
    <property type="nucleotide sequence ID" value="NZ_AWFH01000001.1"/>
</dbReference>
<feature type="domain" description="Outer membrane lipoprotein BamD-like" evidence="6">
    <location>
        <begin position="37"/>
        <end position="228"/>
    </location>
</feature>
<sequence>MRVSTKLPLLLITTAALALTACQSRENRRQELAYVERPVEQLYNQATSEMDKRDYDQAILLFNEVERQHPYSEWARRSMVMTAFAHYQGRRYDEAISGAQRYLALHPGGSEAEYAYYLIAASYFDQITDVGRDQATTERARDALMDVVRRFPDSQYARDASVKLDMVHDQLAGKEMTVGRWYLRNNQMLSAVNRFRTVVEKYDTTSHTPEALHRLVEAYLTLGLRDQALAVGSTLGYNYPESDWYQMSYRLLTNKGLDPEALDGETRRTLLQRIIPGGK</sequence>
<comment type="function">
    <text evidence="4">Part of the outer membrane protein assembly complex, which is involved in assembly and insertion of beta-barrel proteins into the outer membrane.</text>
</comment>
<dbReference type="GO" id="GO:0051205">
    <property type="term" value="P:protein insertion into membrane"/>
    <property type="evidence" value="ECO:0007669"/>
    <property type="project" value="UniProtKB-UniRule"/>
</dbReference>
<feature type="signal peptide" evidence="5">
    <location>
        <begin position="1"/>
        <end position="18"/>
    </location>
</feature>
<keyword evidence="4" id="KW-0449">Lipoprotein</keyword>
<keyword evidence="2 4" id="KW-0472">Membrane</keyword>
<evidence type="ECO:0000313" key="8">
    <source>
        <dbReference type="EMBL" id="KCZ65112.1"/>
    </source>
</evidence>
<organism evidence="8 9">
    <name type="scientific">Hyphomonas atlantica</name>
    <dbReference type="NCBI Taxonomy" id="1280948"/>
    <lineage>
        <taxon>Bacteria</taxon>
        <taxon>Pseudomonadati</taxon>
        <taxon>Pseudomonadota</taxon>
        <taxon>Alphaproteobacteria</taxon>
        <taxon>Hyphomonadales</taxon>
        <taxon>Hyphomonadaceae</taxon>
        <taxon>Hyphomonas</taxon>
    </lineage>
</organism>
<dbReference type="Proteomes" id="UP000263957">
    <property type="component" value="Unassembled WGS sequence"/>
</dbReference>
<evidence type="ECO:0000313" key="10">
    <source>
        <dbReference type="Proteomes" id="UP000263957"/>
    </source>
</evidence>
<dbReference type="SUPFAM" id="SSF48452">
    <property type="entry name" value="TPR-like"/>
    <property type="match status" value="1"/>
</dbReference>
<keyword evidence="9" id="KW-1185">Reference proteome</keyword>
<name>A0A059EC62_9PROT</name>
<comment type="subcellular location">
    <subcellularLocation>
        <location evidence="4">Cell outer membrane</location>
        <topology evidence="4">Lipid-anchor</topology>
    </subcellularLocation>
</comment>
<dbReference type="eggNOG" id="COG4105">
    <property type="taxonomic scope" value="Bacteria"/>
</dbReference>
<dbReference type="Gene3D" id="1.25.40.10">
    <property type="entry name" value="Tetratricopeptide repeat domain"/>
    <property type="match status" value="1"/>
</dbReference>
<proteinExistence type="inferred from homology"/>
<dbReference type="STRING" id="1280948.HY36_01660"/>
<accession>A0A059EC62</accession>
<evidence type="ECO:0000256" key="1">
    <source>
        <dbReference type="ARBA" id="ARBA00022729"/>
    </source>
</evidence>
<comment type="caution">
    <text evidence="8">The sequence shown here is derived from an EMBL/GenBank/DDBJ whole genome shotgun (WGS) entry which is preliminary data.</text>
</comment>
<dbReference type="OrthoDB" id="9804044at2"/>
<dbReference type="HAMAP" id="MF_00922">
    <property type="entry name" value="OM_assembly_BamD"/>
    <property type="match status" value="1"/>
</dbReference>
<evidence type="ECO:0000259" key="6">
    <source>
        <dbReference type="Pfam" id="PF13525"/>
    </source>
</evidence>
<evidence type="ECO:0000313" key="7">
    <source>
        <dbReference type="EMBL" id="HBQ48805.1"/>
    </source>
</evidence>
<comment type="subunit">
    <text evidence="4">Part of the Bam complex.</text>
</comment>
<reference evidence="7 10" key="2">
    <citation type="journal article" date="2018" name="Nat. Biotechnol.">
        <title>A standardized bacterial taxonomy based on genome phylogeny substantially revises the tree of life.</title>
        <authorList>
            <person name="Parks D.H."/>
            <person name="Chuvochina M."/>
            <person name="Waite D.W."/>
            <person name="Rinke C."/>
            <person name="Skarshewski A."/>
            <person name="Chaumeil P.A."/>
            <person name="Hugenholtz P."/>
        </authorList>
    </citation>
    <scope>NUCLEOTIDE SEQUENCE [LARGE SCALE GENOMIC DNA]</scope>
    <source>
        <strain evidence="7">UBA10378</strain>
    </source>
</reference>
<dbReference type="InterPro" id="IPR039565">
    <property type="entry name" value="BamD-like"/>
</dbReference>
<comment type="similarity">
    <text evidence="4">Belongs to the BamD family.</text>
</comment>
<dbReference type="NCBIfam" id="TIGR03302">
    <property type="entry name" value="OM_YfiO"/>
    <property type="match status" value="1"/>
</dbReference>
<dbReference type="InterPro" id="IPR011990">
    <property type="entry name" value="TPR-like_helical_dom_sf"/>
</dbReference>
<dbReference type="Proteomes" id="UP000024547">
    <property type="component" value="Unassembled WGS sequence"/>
</dbReference>
<dbReference type="PATRIC" id="fig|1280948.3.peg.325"/>
<evidence type="ECO:0000256" key="3">
    <source>
        <dbReference type="ARBA" id="ARBA00023237"/>
    </source>
</evidence>
<evidence type="ECO:0000256" key="5">
    <source>
        <dbReference type="SAM" id="SignalP"/>
    </source>
</evidence>
<reference evidence="8 9" key="1">
    <citation type="journal article" date="2014" name="Antonie Van Leeuwenhoek">
        <title>Hyphomonas beringensis sp. nov. and Hyphomonas chukchiensis sp. nov., isolated from surface seawater of the Bering Sea and Chukchi Sea.</title>
        <authorList>
            <person name="Li C."/>
            <person name="Lai Q."/>
            <person name="Li G."/>
            <person name="Dong C."/>
            <person name="Wang J."/>
            <person name="Liao Y."/>
            <person name="Shao Z."/>
        </authorList>
    </citation>
    <scope>NUCLEOTIDE SEQUENCE [LARGE SCALE GENOMIC DNA]</scope>
    <source>
        <strain evidence="8 9">22II1-22F38</strain>
    </source>
</reference>
<keyword evidence="4" id="KW-0564">Palmitate</keyword>
<keyword evidence="1 4" id="KW-0732">Signal</keyword>
<dbReference type="GO" id="GO:0009279">
    <property type="term" value="C:cell outer membrane"/>
    <property type="evidence" value="ECO:0007669"/>
    <property type="project" value="UniProtKB-SubCell"/>
</dbReference>
<dbReference type="PROSITE" id="PS51257">
    <property type="entry name" value="PROKAR_LIPOPROTEIN"/>
    <property type="match status" value="1"/>
</dbReference>
<evidence type="ECO:0000256" key="2">
    <source>
        <dbReference type="ARBA" id="ARBA00023136"/>
    </source>
</evidence>
<dbReference type="EMBL" id="AWFH01000001">
    <property type="protein sequence ID" value="KCZ65112.1"/>
    <property type="molecule type" value="Genomic_DNA"/>
</dbReference>
<keyword evidence="3 4" id="KW-0998">Cell outer membrane</keyword>
<dbReference type="GO" id="GO:0043165">
    <property type="term" value="P:Gram-negative-bacterium-type cell outer membrane assembly"/>
    <property type="evidence" value="ECO:0007669"/>
    <property type="project" value="UniProtKB-UniRule"/>
</dbReference>
<dbReference type="AlphaFoldDB" id="A0A059EC62"/>
<evidence type="ECO:0000256" key="4">
    <source>
        <dbReference type="HAMAP-Rule" id="MF_00922"/>
    </source>
</evidence>
<dbReference type="GeneID" id="92499758"/>
<dbReference type="EMBL" id="DOGS01000162">
    <property type="protein sequence ID" value="HBQ48805.1"/>
    <property type="molecule type" value="Genomic_DNA"/>
</dbReference>
<feature type="chain" id="PRO_5044537712" description="Outer membrane protein assembly factor BamD" evidence="5">
    <location>
        <begin position="19"/>
        <end position="279"/>
    </location>
</feature>
<dbReference type="Pfam" id="PF13525">
    <property type="entry name" value="YfiO"/>
    <property type="match status" value="1"/>
</dbReference>
<evidence type="ECO:0000313" key="9">
    <source>
        <dbReference type="Proteomes" id="UP000024547"/>
    </source>
</evidence>